<dbReference type="Gene3D" id="1.10.4190.10">
    <property type="entry name" value="Urease accessory protein UreF"/>
    <property type="match status" value="2"/>
</dbReference>
<organism evidence="4 5">
    <name type="scientific">Riccia fluitans</name>
    <dbReference type="NCBI Taxonomy" id="41844"/>
    <lineage>
        <taxon>Eukaryota</taxon>
        <taxon>Viridiplantae</taxon>
        <taxon>Streptophyta</taxon>
        <taxon>Embryophyta</taxon>
        <taxon>Marchantiophyta</taxon>
        <taxon>Marchantiopsida</taxon>
        <taxon>Marchantiidae</taxon>
        <taxon>Marchantiales</taxon>
        <taxon>Ricciaceae</taxon>
        <taxon>Riccia</taxon>
    </lineage>
</organism>
<evidence type="ECO:0000256" key="1">
    <source>
        <dbReference type="ARBA" id="ARBA00022988"/>
    </source>
</evidence>
<evidence type="ECO:0000256" key="2">
    <source>
        <dbReference type="ARBA" id="ARBA00023186"/>
    </source>
</evidence>
<protein>
    <recommendedName>
        <fullName evidence="6">Urease accessory protein UreF</fullName>
    </recommendedName>
</protein>
<dbReference type="AlphaFoldDB" id="A0ABD1YSS9"/>
<proteinExistence type="inferred from homology"/>
<name>A0ABD1YSS9_9MARC</name>
<keyword evidence="5" id="KW-1185">Reference proteome</keyword>
<evidence type="ECO:0000313" key="5">
    <source>
        <dbReference type="Proteomes" id="UP001605036"/>
    </source>
</evidence>
<accession>A0ABD1YSS9</accession>
<comment type="similarity">
    <text evidence="3">Belongs to the UreF family.</text>
</comment>
<keyword evidence="2" id="KW-0143">Chaperone</keyword>
<dbReference type="InterPro" id="IPR038277">
    <property type="entry name" value="UreF_sf"/>
</dbReference>
<gene>
    <name evidence="4" type="ORF">R1flu_004278</name>
</gene>
<keyword evidence="1" id="KW-0996">Nickel insertion</keyword>
<dbReference type="Pfam" id="PF01730">
    <property type="entry name" value="UreF"/>
    <property type="match status" value="1"/>
</dbReference>
<dbReference type="PANTHER" id="PTHR33620">
    <property type="entry name" value="UREASE ACCESSORY PROTEIN F"/>
    <property type="match status" value="1"/>
</dbReference>
<dbReference type="EMBL" id="JBHFFA010000003">
    <property type="protein sequence ID" value="KAL2632799.1"/>
    <property type="molecule type" value="Genomic_DNA"/>
</dbReference>
<dbReference type="Proteomes" id="UP001605036">
    <property type="component" value="Unassembled WGS sequence"/>
</dbReference>
<dbReference type="InterPro" id="IPR002639">
    <property type="entry name" value="UreF"/>
</dbReference>
<dbReference type="PANTHER" id="PTHR33620:SF1">
    <property type="entry name" value="UREASE ACCESSORY PROTEIN F"/>
    <property type="match status" value="1"/>
</dbReference>
<evidence type="ECO:0000313" key="4">
    <source>
        <dbReference type="EMBL" id="KAL2632799.1"/>
    </source>
</evidence>
<evidence type="ECO:0000256" key="3">
    <source>
        <dbReference type="ARBA" id="ARBA00046339"/>
    </source>
</evidence>
<comment type="caution">
    <text evidence="4">The sequence shown here is derived from an EMBL/GenBank/DDBJ whole genome shotgun (WGS) entry which is preliminary data.</text>
</comment>
<sequence length="232" mass="25255">MQISGSKMASHQDSIEATVDVAEENQERKETPVKLVTGFLTDISVMRVESPSVKEGSMDWTTWQLLDSLFPTGGFAHSYGLETAYQGGVVTDCVSLQRYARFAERFVVNSLQNTAGLLLPFDFAATNPHHAPLFGVICGLLGVDAITTQRSYLYMGLRDILSASTRLNLTGPLEAAKLQHQVAGAAENFLSSALDISEAGLKMNPFVCNSNPRCVQGCIIMAYRTGRLNEEV</sequence>
<reference evidence="4 5" key="1">
    <citation type="submission" date="2024-09" db="EMBL/GenBank/DDBJ databases">
        <title>Chromosome-scale assembly of Riccia fluitans.</title>
        <authorList>
            <person name="Paukszto L."/>
            <person name="Sawicki J."/>
            <person name="Karawczyk K."/>
            <person name="Piernik-Szablinska J."/>
            <person name="Szczecinska M."/>
            <person name="Mazdziarz M."/>
        </authorList>
    </citation>
    <scope>NUCLEOTIDE SEQUENCE [LARGE SCALE GENOMIC DNA]</scope>
    <source>
        <strain evidence="4">Rf_01</strain>
        <tissue evidence="4">Aerial parts of the thallus</tissue>
    </source>
</reference>
<evidence type="ECO:0008006" key="6">
    <source>
        <dbReference type="Google" id="ProtNLM"/>
    </source>
</evidence>